<reference evidence="2 3" key="1">
    <citation type="submission" date="2018-08" db="EMBL/GenBank/DDBJ databases">
        <title>Mucilaginibacter terrae sp. nov., isolated from manganese diggings.</title>
        <authorList>
            <person name="Huang Y."/>
            <person name="Zhou Z."/>
        </authorList>
    </citation>
    <scope>NUCLEOTIDE SEQUENCE [LARGE SCALE GENOMIC DNA]</scope>
    <source>
        <strain evidence="2 3">ZH6</strain>
    </source>
</reference>
<accession>A0A3E2NXH3</accession>
<gene>
    <name evidence="2" type="ORF">DYU05_09005</name>
</gene>
<dbReference type="InterPro" id="IPR025187">
    <property type="entry name" value="DUF4112"/>
</dbReference>
<dbReference type="EMBL" id="QWDE01000001">
    <property type="protein sequence ID" value="RFZ85718.1"/>
    <property type="molecule type" value="Genomic_DNA"/>
</dbReference>
<feature type="transmembrane region" description="Helical" evidence="1">
    <location>
        <begin position="129"/>
        <end position="152"/>
    </location>
</feature>
<keyword evidence="1" id="KW-0472">Membrane</keyword>
<dbReference type="Proteomes" id="UP000260823">
    <property type="component" value="Unassembled WGS sequence"/>
</dbReference>
<feature type="transmembrane region" description="Helical" evidence="1">
    <location>
        <begin position="45"/>
        <end position="66"/>
    </location>
</feature>
<evidence type="ECO:0000256" key="1">
    <source>
        <dbReference type="SAM" id="Phobius"/>
    </source>
</evidence>
<dbReference type="AlphaFoldDB" id="A0A3E2NXH3"/>
<feature type="transmembrane region" description="Helical" evidence="1">
    <location>
        <begin position="75"/>
        <end position="96"/>
    </location>
</feature>
<dbReference type="OrthoDB" id="513552at2"/>
<keyword evidence="1" id="KW-1133">Transmembrane helix</keyword>
<dbReference type="Pfam" id="PF13430">
    <property type="entry name" value="DUF4112"/>
    <property type="match status" value="1"/>
</dbReference>
<evidence type="ECO:0000313" key="2">
    <source>
        <dbReference type="EMBL" id="RFZ85718.1"/>
    </source>
</evidence>
<comment type="caution">
    <text evidence="2">The sequence shown here is derived from an EMBL/GenBank/DDBJ whole genome shotgun (WGS) entry which is preliminary data.</text>
</comment>
<sequence>MKQLPKNTALTGQLKWVEQVASVMDDKFRVPGTNFRFGLDPVLNFIPFAGDVSGFIVAAALLYVIAKNGGVSRKVLILMAVNICVDGLLGGIPLVGQITDFYFKANTRNIKLLKEHYQEGKHQGSGKGIIALILIVLVIFLLSTIYVSYITLRWLLGLFQ</sequence>
<name>A0A3E2NXH3_9SPHI</name>
<dbReference type="PANTHER" id="PTHR35519:SF2">
    <property type="entry name" value="PH DOMAIN PROTEIN"/>
    <property type="match status" value="1"/>
</dbReference>
<keyword evidence="3" id="KW-1185">Reference proteome</keyword>
<evidence type="ECO:0000313" key="3">
    <source>
        <dbReference type="Proteomes" id="UP000260823"/>
    </source>
</evidence>
<proteinExistence type="predicted"/>
<dbReference type="RefSeq" id="WP_117382615.1">
    <property type="nucleotide sequence ID" value="NZ_QWDE01000001.1"/>
</dbReference>
<dbReference type="PANTHER" id="PTHR35519">
    <property type="entry name" value="MEMBRANE PROTEINS"/>
    <property type="match status" value="1"/>
</dbReference>
<keyword evidence="1" id="KW-0812">Transmembrane</keyword>
<protein>
    <submittedName>
        <fullName evidence="2">DUF4112 domain-containing protein</fullName>
    </submittedName>
</protein>
<organism evidence="2 3">
    <name type="scientific">Mucilaginibacter terrenus</name>
    <dbReference type="NCBI Taxonomy" id="2482727"/>
    <lineage>
        <taxon>Bacteria</taxon>
        <taxon>Pseudomonadati</taxon>
        <taxon>Bacteroidota</taxon>
        <taxon>Sphingobacteriia</taxon>
        <taxon>Sphingobacteriales</taxon>
        <taxon>Sphingobacteriaceae</taxon>
        <taxon>Mucilaginibacter</taxon>
    </lineage>
</organism>